<dbReference type="RefSeq" id="WP_168880348.1">
    <property type="nucleotide sequence ID" value="NZ_JABAIL010000001.1"/>
</dbReference>
<dbReference type="Proteomes" id="UP000585050">
    <property type="component" value="Unassembled WGS sequence"/>
</dbReference>
<dbReference type="AlphaFoldDB" id="A0A7X8SG70"/>
<evidence type="ECO:0000313" key="1">
    <source>
        <dbReference type="EMBL" id="NLR89655.1"/>
    </source>
</evidence>
<reference evidence="1 2" key="1">
    <citation type="submission" date="2020-04" db="EMBL/GenBank/DDBJ databases">
        <title>Flammeovirga sp. SR4, a novel species isolated from seawater.</title>
        <authorList>
            <person name="Wang X."/>
        </authorList>
    </citation>
    <scope>NUCLEOTIDE SEQUENCE [LARGE SCALE GENOMIC DNA]</scope>
    <source>
        <strain evidence="1 2">SR4</strain>
    </source>
</reference>
<accession>A0A7X8SG70</accession>
<proteinExistence type="predicted"/>
<keyword evidence="2" id="KW-1185">Reference proteome</keyword>
<name>A0A7X8SG70_9BACT</name>
<dbReference type="EMBL" id="JABAIL010000001">
    <property type="protein sequence ID" value="NLR89655.1"/>
    <property type="molecule type" value="Genomic_DNA"/>
</dbReference>
<evidence type="ECO:0000313" key="2">
    <source>
        <dbReference type="Proteomes" id="UP000585050"/>
    </source>
</evidence>
<organism evidence="1 2">
    <name type="scientific">Flammeovirga agarivorans</name>
    <dbReference type="NCBI Taxonomy" id="2726742"/>
    <lineage>
        <taxon>Bacteria</taxon>
        <taxon>Pseudomonadati</taxon>
        <taxon>Bacteroidota</taxon>
        <taxon>Cytophagia</taxon>
        <taxon>Cytophagales</taxon>
        <taxon>Flammeovirgaceae</taxon>
        <taxon>Flammeovirga</taxon>
    </lineage>
</organism>
<gene>
    <name evidence="1" type="ORF">HGP29_00490</name>
</gene>
<comment type="caution">
    <text evidence="1">The sequence shown here is derived from an EMBL/GenBank/DDBJ whole genome shotgun (WGS) entry which is preliminary data.</text>
</comment>
<protein>
    <submittedName>
        <fullName evidence="1">Uncharacterized protein</fullName>
    </submittedName>
</protein>
<sequence length="54" mass="6377">MVTISFKKKNNASHAVKKNYADQFEVALKNLELFTVEERERNKLELSKKFQGYI</sequence>